<dbReference type="InterPro" id="IPR039420">
    <property type="entry name" value="WalR-like"/>
</dbReference>
<evidence type="ECO:0000256" key="4">
    <source>
        <dbReference type="PROSITE-ProRule" id="PRU00169"/>
    </source>
</evidence>
<sequence>MSLPLRAVIADDQALVRTGFRMILTTDGIDVVAEAADGAEAIAAVRRTRPDVVLMDIRMPQMDGIEATRQIVTGGADETRVLILTTYDLDHYVYAALTAGASGFLLKDVSPEHLVAAVRLVRSGDALLAPTITRRLVERFARRDDARGALHRDLSELTPRELVARNLCEAVMRTVQPAPGDGLAQRRLGEEVPVDAPVADAQGPGHVQHCGLRRPVAAQDVLGGRQVSASSAALWGISARRPARIGPRGPRRPQRLAPPARWRPARHRSGSVRPPGARRPAADILRSWLGSTLVASAGDGLMAASPL</sequence>
<evidence type="ECO:0000259" key="6">
    <source>
        <dbReference type="PROSITE" id="PS50110"/>
    </source>
</evidence>
<evidence type="ECO:0000256" key="5">
    <source>
        <dbReference type="SAM" id="MobiDB-lite"/>
    </source>
</evidence>
<dbReference type="SUPFAM" id="SSF52172">
    <property type="entry name" value="CheY-like"/>
    <property type="match status" value="1"/>
</dbReference>
<keyword evidence="2 7" id="KW-0238">DNA-binding</keyword>
<organism evidence="7 8">
    <name type="scientific">Streptosporangium album</name>
    <dbReference type="NCBI Taxonomy" id="47479"/>
    <lineage>
        <taxon>Bacteria</taxon>
        <taxon>Bacillati</taxon>
        <taxon>Actinomycetota</taxon>
        <taxon>Actinomycetes</taxon>
        <taxon>Streptosporangiales</taxon>
        <taxon>Streptosporangiaceae</taxon>
        <taxon>Streptosporangium</taxon>
    </lineage>
</organism>
<dbReference type="AlphaFoldDB" id="A0A7W7WEB2"/>
<feature type="domain" description="Response regulatory" evidence="6">
    <location>
        <begin position="6"/>
        <end position="122"/>
    </location>
</feature>
<accession>A0A7W7WEB2</accession>
<dbReference type="PANTHER" id="PTHR43214">
    <property type="entry name" value="TWO-COMPONENT RESPONSE REGULATOR"/>
    <property type="match status" value="1"/>
</dbReference>
<proteinExistence type="predicted"/>
<protein>
    <submittedName>
        <fullName evidence="7">DNA-binding NarL/FixJ family response regulator</fullName>
    </submittedName>
</protein>
<dbReference type="GO" id="GO:0003677">
    <property type="term" value="F:DNA binding"/>
    <property type="evidence" value="ECO:0007669"/>
    <property type="project" value="UniProtKB-KW"/>
</dbReference>
<evidence type="ECO:0000313" key="7">
    <source>
        <dbReference type="EMBL" id="MBB4943275.1"/>
    </source>
</evidence>
<dbReference type="Pfam" id="PF00072">
    <property type="entry name" value="Response_reg"/>
    <property type="match status" value="1"/>
</dbReference>
<dbReference type="Gene3D" id="3.40.50.2300">
    <property type="match status" value="1"/>
</dbReference>
<dbReference type="PROSITE" id="PS50110">
    <property type="entry name" value="RESPONSE_REGULATORY"/>
    <property type="match status" value="1"/>
</dbReference>
<dbReference type="EMBL" id="JACHJU010000005">
    <property type="protein sequence ID" value="MBB4943275.1"/>
    <property type="molecule type" value="Genomic_DNA"/>
</dbReference>
<evidence type="ECO:0000256" key="2">
    <source>
        <dbReference type="ARBA" id="ARBA00023125"/>
    </source>
</evidence>
<dbReference type="GO" id="GO:0000160">
    <property type="term" value="P:phosphorelay signal transduction system"/>
    <property type="evidence" value="ECO:0007669"/>
    <property type="project" value="InterPro"/>
</dbReference>
<evidence type="ECO:0000256" key="3">
    <source>
        <dbReference type="ARBA" id="ARBA00023163"/>
    </source>
</evidence>
<dbReference type="InterPro" id="IPR011006">
    <property type="entry name" value="CheY-like_superfamily"/>
</dbReference>
<dbReference type="InterPro" id="IPR058245">
    <property type="entry name" value="NreC/VraR/RcsB-like_REC"/>
</dbReference>
<dbReference type="SMART" id="SM00448">
    <property type="entry name" value="REC"/>
    <property type="match status" value="1"/>
</dbReference>
<feature type="modified residue" description="4-aspartylphosphate" evidence="4">
    <location>
        <position position="56"/>
    </location>
</feature>
<dbReference type="InterPro" id="IPR001789">
    <property type="entry name" value="Sig_transdc_resp-reg_receiver"/>
</dbReference>
<keyword evidence="8" id="KW-1185">Reference proteome</keyword>
<comment type="caution">
    <text evidence="7">The sequence shown here is derived from an EMBL/GenBank/DDBJ whole genome shotgun (WGS) entry which is preliminary data.</text>
</comment>
<keyword evidence="1" id="KW-0805">Transcription regulation</keyword>
<dbReference type="PANTHER" id="PTHR43214:SF24">
    <property type="entry name" value="TRANSCRIPTIONAL REGULATORY PROTEIN NARL-RELATED"/>
    <property type="match status" value="1"/>
</dbReference>
<reference evidence="7 8" key="1">
    <citation type="submission" date="2020-08" db="EMBL/GenBank/DDBJ databases">
        <title>Sequencing the genomes of 1000 actinobacteria strains.</title>
        <authorList>
            <person name="Klenk H.-P."/>
        </authorList>
    </citation>
    <scope>NUCLEOTIDE SEQUENCE [LARGE SCALE GENOMIC DNA]</scope>
    <source>
        <strain evidence="7 8">DSM 43023</strain>
    </source>
</reference>
<keyword evidence="3" id="KW-0804">Transcription</keyword>
<name>A0A7W7WEB2_9ACTN</name>
<feature type="region of interest" description="Disordered" evidence="5">
    <location>
        <begin position="242"/>
        <end position="279"/>
    </location>
</feature>
<keyword evidence="4" id="KW-0597">Phosphoprotein</keyword>
<evidence type="ECO:0000256" key="1">
    <source>
        <dbReference type="ARBA" id="ARBA00023015"/>
    </source>
</evidence>
<dbReference type="CDD" id="cd17535">
    <property type="entry name" value="REC_NarL-like"/>
    <property type="match status" value="1"/>
</dbReference>
<evidence type="ECO:0000313" key="8">
    <source>
        <dbReference type="Proteomes" id="UP000534286"/>
    </source>
</evidence>
<dbReference type="Proteomes" id="UP000534286">
    <property type="component" value="Unassembled WGS sequence"/>
</dbReference>
<gene>
    <name evidence="7" type="ORF">FHR32_007675</name>
</gene>